<dbReference type="PANTHER" id="PTHR47829:SF3">
    <property type="entry name" value="AMINOGLYCOSIDE PHOSPHOTRANSFERASE DOMAIN-CONTAINING PROTEIN"/>
    <property type="match status" value="1"/>
</dbReference>
<protein>
    <submittedName>
        <fullName evidence="2">Phosphotransferase family protein</fullName>
    </submittedName>
</protein>
<dbReference type="Pfam" id="PF01636">
    <property type="entry name" value="APH"/>
    <property type="match status" value="1"/>
</dbReference>
<keyword evidence="3" id="KW-1185">Reference proteome</keyword>
<dbReference type="Gene3D" id="3.90.1200.10">
    <property type="match status" value="1"/>
</dbReference>
<dbReference type="InterPro" id="IPR011009">
    <property type="entry name" value="Kinase-like_dom_sf"/>
</dbReference>
<dbReference type="InterPro" id="IPR052898">
    <property type="entry name" value="ACAD10-like"/>
</dbReference>
<proteinExistence type="predicted"/>
<reference evidence="3" key="1">
    <citation type="submission" date="2016-11" db="EMBL/GenBank/DDBJ databases">
        <title>Complete Genome Sequence of alachlor-degrading Sphingomonas sp. strain JJ-A5.</title>
        <authorList>
            <person name="Lee H."/>
            <person name="Ka J.-O."/>
        </authorList>
    </citation>
    <scope>NUCLEOTIDE SEQUENCE [LARGE SCALE GENOMIC DNA]</scope>
    <source>
        <strain evidence="3">JJ-A5</strain>
    </source>
</reference>
<accession>A0A1L3ZVZ2</accession>
<sequence length="341" mass="37623">MSDLDEAVLERWLQGVVPGFTKLASLEKFPGGQSNPTYRVATAGKSYVLRRKPFGQLLPSAHAVEREFRLMSALHPTGFPTPAPIALCDDATVIGTTFYLMELVEGRTFWDGSLPGLQLAERRAYYEAMVDTLAALHRLDHQALGLGDFGRPGNFFARQVDRWTKQYRAAQTDDIPEIEQLIEWLPRTVPEQTRASIIHGDYRIDNLIYGVEEPRVQAVLDWELATIGDPLADFTYLAMNWAIPFDGRSGLGGLDLEQAGLPSLQDMIARYCEAAGRDGLPDLHWYFAYNLFRLAGIVQGVKKRLADGNASSAEAAATAARVLPLARSAWAEARKAGATGN</sequence>
<dbReference type="OrthoDB" id="3806873at2"/>
<dbReference type="KEGG" id="sphj:BSL82_11125"/>
<keyword evidence="2" id="KW-0808">Transferase</keyword>
<evidence type="ECO:0000259" key="1">
    <source>
        <dbReference type="Pfam" id="PF01636"/>
    </source>
</evidence>
<organism evidence="2 3">
    <name type="scientific">Tardibacter chloracetimidivorans</name>
    <dbReference type="NCBI Taxonomy" id="1921510"/>
    <lineage>
        <taxon>Bacteria</taxon>
        <taxon>Pseudomonadati</taxon>
        <taxon>Pseudomonadota</taxon>
        <taxon>Alphaproteobacteria</taxon>
        <taxon>Sphingomonadales</taxon>
        <taxon>Sphingomonadaceae</taxon>
        <taxon>Tardibacter</taxon>
    </lineage>
</organism>
<evidence type="ECO:0000313" key="3">
    <source>
        <dbReference type="Proteomes" id="UP000182063"/>
    </source>
</evidence>
<dbReference type="GO" id="GO:0016740">
    <property type="term" value="F:transferase activity"/>
    <property type="evidence" value="ECO:0007669"/>
    <property type="project" value="UniProtKB-KW"/>
</dbReference>
<dbReference type="PANTHER" id="PTHR47829">
    <property type="entry name" value="HYDROLASE, PUTATIVE (AFU_ORTHOLOGUE AFUA_1G12880)-RELATED"/>
    <property type="match status" value="1"/>
</dbReference>
<dbReference type="Gene3D" id="3.30.200.20">
    <property type="entry name" value="Phosphorylase Kinase, domain 1"/>
    <property type="match status" value="1"/>
</dbReference>
<dbReference type="EMBL" id="CP018221">
    <property type="protein sequence ID" value="API59797.1"/>
    <property type="molecule type" value="Genomic_DNA"/>
</dbReference>
<gene>
    <name evidence="2" type="ORF">BSL82_11125</name>
</gene>
<name>A0A1L3ZVZ2_9SPHN</name>
<dbReference type="RefSeq" id="WP_072597587.1">
    <property type="nucleotide sequence ID" value="NZ_CP018221.1"/>
</dbReference>
<dbReference type="CDD" id="cd05154">
    <property type="entry name" value="ACAD10_11_N-like"/>
    <property type="match status" value="1"/>
</dbReference>
<dbReference type="AlphaFoldDB" id="A0A1L3ZVZ2"/>
<dbReference type="InterPro" id="IPR041726">
    <property type="entry name" value="ACAD10_11_N"/>
</dbReference>
<dbReference type="STRING" id="1921510.BSL82_11125"/>
<feature type="domain" description="Aminoglycoside phosphotransferase" evidence="1">
    <location>
        <begin position="26"/>
        <end position="258"/>
    </location>
</feature>
<dbReference type="SUPFAM" id="SSF56112">
    <property type="entry name" value="Protein kinase-like (PK-like)"/>
    <property type="match status" value="1"/>
</dbReference>
<evidence type="ECO:0000313" key="2">
    <source>
        <dbReference type="EMBL" id="API59797.1"/>
    </source>
</evidence>
<dbReference type="Proteomes" id="UP000182063">
    <property type="component" value="Chromosome"/>
</dbReference>
<dbReference type="InterPro" id="IPR002575">
    <property type="entry name" value="Aminoglycoside_PTrfase"/>
</dbReference>